<dbReference type="EMBL" id="JAOQJQ010000003">
    <property type="protein sequence ID" value="MCU6762579.1"/>
    <property type="molecule type" value="Genomic_DNA"/>
</dbReference>
<name>A0ABT2TK37_9FIRM</name>
<keyword evidence="1" id="KW-1133">Transmembrane helix</keyword>
<dbReference type="RefSeq" id="WP_158425278.1">
    <property type="nucleotide sequence ID" value="NZ_JAOQJQ010000003.1"/>
</dbReference>
<sequence length="114" mass="12320">MPSSRRQYFRKTRKVRRREQKNSVTGILSGIFGLTALVMFFVSVIKTFQSGGNSGFLLGTAGLFGLVFAAGAFALGILAFKEKNIRLIPPRTGAVSGGILAVVYLGLYIYGIII</sequence>
<dbReference type="Proteomes" id="UP001652442">
    <property type="component" value="Unassembled WGS sequence"/>
</dbReference>
<gene>
    <name evidence="2" type="ORF">OCV88_09555</name>
</gene>
<evidence type="ECO:0000313" key="2">
    <source>
        <dbReference type="EMBL" id="MCU6762579.1"/>
    </source>
</evidence>
<proteinExistence type="predicted"/>
<keyword evidence="3" id="KW-1185">Reference proteome</keyword>
<organism evidence="2 3">
    <name type="scientific">Brotonthovivens ammoniilytica</name>
    <dbReference type="NCBI Taxonomy" id="2981725"/>
    <lineage>
        <taxon>Bacteria</taxon>
        <taxon>Bacillati</taxon>
        <taxon>Bacillota</taxon>
        <taxon>Clostridia</taxon>
        <taxon>Lachnospirales</taxon>
        <taxon>Lachnospiraceae</taxon>
        <taxon>Brotonthovivens</taxon>
    </lineage>
</organism>
<dbReference type="InterPro" id="IPR046140">
    <property type="entry name" value="DUF6142"/>
</dbReference>
<accession>A0ABT2TK37</accession>
<keyword evidence="1" id="KW-0812">Transmembrane</keyword>
<dbReference type="Pfam" id="PF19639">
    <property type="entry name" value="DUF6142"/>
    <property type="match status" value="1"/>
</dbReference>
<comment type="caution">
    <text evidence="2">The sequence shown here is derived from an EMBL/GenBank/DDBJ whole genome shotgun (WGS) entry which is preliminary data.</text>
</comment>
<reference evidence="2 3" key="1">
    <citation type="journal article" date="2021" name="ISME Commun">
        <title>Automated analysis of genomic sequences facilitates high-throughput and comprehensive description of bacteria.</title>
        <authorList>
            <person name="Hitch T.C.A."/>
        </authorList>
    </citation>
    <scope>NUCLEOTIDE SEQUENCE [LARGE SCALE GENOMIC DNA]</scope>
    <source>
        <strain evidence="2 3">Sanger_109</strain>
    </source>
</reference>
<evidence type="ECO:0000313" key="3">
    <source>
        <dbReference type="Proteomes" id="UP001652442"/>
    </source>
</evidence>
<protein>
    <submittedName>
        <fullName evidence="2">DUF6142 family protein</fullName>
    </submittedName>
</protein>
<keyword evidence="1" id="KW-0472">Membrane</keyword>
<evidence type="ECO:0000256" key="1">
    <source>
        <dbReference type="SAM" id="Phobius"/>
    </source>
</evidence>
<feature type="transmembrane region" description="Helical" evidence="1">
    <location>
        <begin position="21"/>
        <end position="44"/>
    </location>
</feature>
<feature type="transmembrane region" description="Helical" evidence="1">
    <location>
        <begin position="56"/>
        <end position="80"/>
    </location>
</feature>
<feature type="transmembrane region" description="Helical" evidence="1">
    <location>
        <begin position="92"/>
        <end position="113"/>
    </location>
</feature>